<evidence type="ECO:0000256" key="1">
    <source>
        <dbReference type="SAM" id="MobiDB-lite"/>
    </source>
</evidence>
<organism evidence="3 4">
    <name type="scientific">Prauserella cavernicola</name>
    <dbReference type="NCBI Taxonomy" id="2800127"/>
    <lineage>
        <taxon>Bacteria</taxon>
        <taxon>Bacillati</taxon>
        <taxon>Actinomycetota</taxon>
        <taxon>Actinomycetes</taxon>
        <taxon>Pseudonocardiales</taxon>
        <taxon>Pseudonocardiaceae</taxon>
        <taxon>Prauserella</taxon>
    </lineage>
</organism>
<proteinExistence type="predicted"/>
<keyword evidence="2" id="KW-1133">Transmembrane helix</keyword>
<feature type="transmembrane region" description="Helical" evidence="2">
    <location>
        <begin position="26"/>
        <end position="45"/>
    </location>
</feature>
<dbReference type="Proteomes" id="UP000635245">
    <property type="component" value="Unassembled WGS sequence"/>
</dbReference>
<sequence length="203" mass="21225">MPIRTNRGRAAVYRRLWGWPLRSPTHLIGTFIVVVGVLVAAGILVPRLVGDTGADASPTPGGQSQAPAAGGSSQDDETSSTSSSALPTRLTEPLATPSTAPPKPGALKAAADWASAWVNHPDGITNEKWLDGLRPYTTEEYLPVMRSVNPANIPATKVTGEPRATASYTSSAEVEVDTDGPTLTITVVSTNAGWRVAHYDQAG</sequence>
<dbReference type="EMBL" id="JAENJH010000012">
    <property type="protein sequence ID" value="MBK1789003.1"/>
    <property type="molecule type" value="Genomic_DNA"/>
</dbReference>
<keyword evidence="2" id="KW-0472">Membrane</keyword>
<feature type="compositionally biased region" description="Low complexity" evidence="1">
    <location>
        <begin position="58"/>
        <end position="84"/>
    </location>
</feature>
<name>A0A934QYQ2_9PSEU</name>
<reference evidence="3" key="1">
    <citation type="submission" date="2020-12" db="EMBL/GenBank/DDBJ databases">
        <title>Prauserella sp. ASG 168, a novel actinomycete isolated from cave rock.</title>
        <authorList>
            <person name="Suriyachadkun C."/>
        </authorList>
    </citation>
    <scope>NUCLEOTIDE SEQUENCE</scope>
    <source>
        <strain evidence="3">ASG 168</strain>
    </source>
</reference>
<feature type="region of interest" description="Disordered" evidence="1">
    <location>
        <begin position="54"/>
        <end position="107"/>
    </location>
</feature>
<protein>
    <submittedName>
        <fullName evidence="3">Uncharacterized protein</fullName>
    </submittedName>
</protein>
<comment type="caution">
    <text evidence="3">The sequence shown here is derived from an EMBL/GenBank/DDBJ whole genome shotgun (WGS) entry which is preliminary data.</text>
</comment>
<keyword evidence="2" id="KW-0812">Transmembrane</keyword>
<evidence type="ECO:0000313" key="3">
    <source>
        <dbReference type="EMBL" id="MBK1789003.1"/>
    </source>
</evidence>
<dbReference type="AlphaFoldDB" id="A0A934QYQ2"/>
<dbReference type="RefSeq" id="WP_200325454.1">
    <property type="nucleotide sequence ID" value="NZ_JAENJH010000012.1"/>
</dbReference>
<evidence type="ECO:0000313" key="4">
    <source>
        <dbReference type="Proteomes" id="UP000635245"/>
    </source>
</evidence>
<accession>A0A934QYQ2</accession>
<gene>
    <name evidence="3" type="ORF">JHE00_32130</name>
</gene>
<keyword evidence="4" id="KW-1185">Reference proteome</keyword>
<evidence type="ECO:0000256" key="2">
    <source>
        <dbReference type="SAM" id="Phobius"/>
    </source>
</evidence>